<proteinExistence type="predicted"/>
<dbReference type="GO" id="GO:0030246">
    <property type="term" value="F:carbohydrate binding"/>
    <property type="evidence" value="ECO:0007669"/>
    <property type="project" value="InterPro"/>
</dbReference>
<protein>
    <recommendedName>
        <fullName evidence="2">TonB-dependent receptor plug domain-containing protein</fullName>
    </recommendedName>
</protein>
<dbReference type="EMBL" id="BARS01029799">
    <property type="protein sequence ID" value="GAG08693.1"/>
    <property type="molecule type" value="Genomic_DNA"/>
</dbReference>
<dbReference type="GO" id="GO:0044718">
    <property type="term" value="P:siderophore transmembrane transport"/>
    <property type="evidence" value="ECO:0007669"/>
    <property type="project" value="TreeGrafter"/>
</dbReference>
<comment type="caution">
    <text evidence="1">The sequence shown here is derived from an EMBL/GenBank/DDBJ whole genome shotgun (WGS) entry which is preliminary data.</text>
</comment>
<organism evidence="1">
    <name type="scientific">marine sediment metagenome</name>
    <dbReference type="NCBI Taxonomy" id="412755"/>
    <lineage>
        <taxon>unclassified sequences</taxon>
        <taxon>metagenomes</taxon>
        <taxon>ecological metagenomes</taxon>
    </lineage>
</organism>
<dbReference type="GO" id="GO:0015344">
    <property type="term" value="F:siderophore uptake transmembrane transporter activity"/>
    <property type="evidence" value="ECO:0007669"/>
    <property type="project" value="TreeGrafter"/>
</dbReference>
<reference evidence="1" key="1">
    <citation type="journal article" date="2014" name="Front. Microbiol.">
        <title>High frequency of phylogenetically diverse reductive dehalogenase-homologous genes in deep subseafloor sedimentary metagenomes.</title>
        <authorList>
            <person name="Kawai M."/>
            <person name="Futagami T."/>
            <person name="Toyoda A."/>
            <person name="Takaki Y."/>
            <person name="Nishi S."/>
            <person name="Hori S."/>
            <person name="Arai W."/>
            <person name="Tsubouchi T."/>
            <person name="Morono Y."/>
            <person name="Uchiyama I."/>
            <person name="Ito T."/>
            <person name="Fujiyama A."/>
            <person name="Inagaki F."/>
            <person name="Takami H."/>
        </authorList>
    </citation>
    <scope>NUCLEOTIDE SEQUENCE</scope>
    <source>
        <strain evidence="1">Expedition CK06-06</strain>
    </source>
</reference>
<gene>
    <name evidence="1" type="ORF">S01H1_46533</name>
</gene>
<accession>X0V881</accession>
<dbReference type="InterPro" id="IPR039426">
    <property type="entry name" value="TonB-dep_rcpt-like"/>
</dbReference>
<dbReference type="InterPro" id="IPR013784">
    <property type="entry name" value="Carb-bd-like_fold"/>
</dbReference>
<feature type="non-terminal residue" evidence="1">
    <location>
        <position position="1"/>
    </location>
</feature>
<dbReference type="SUPFAM" id="SSF56935">
    <property type="entry name" value="Porins"/>
    <property type="match status" value="1"/>
</dbReference>
<evidence type="ECO:0000313" key="1">
    <source>
        <dbReference type="EMBL" id="GAG08693.1"/>
    </source>
</evidence>
<evidence type="ECO:0008006" key="2">
    <source>
        <dbReference type="Google" id="ProtNLM"/>
    </source>
</evidence>
<dbReference type="AlphaFoldDB" id="X0V881"/>
<dbReference type="PANTHER" id="PTHR30069">
    <property type="entry name" value="TONB-DEPENDENT OUTER MEMBRANE RECEPTOR"/>
    <property type="match status" value="1"/>
</dbReference>
<feature type="non-terminal residue" evidence="1">
    <location>
        <position position="263"/>
    </location>
</feature>
<dbReference type="PANTHER" id="PTHR30069:SF46">
    <property type="entry name" value="OAR PROTEIN"/>
    <property type="match status" value="1"/>
</dbReference>
<dbReference type="GO" id="GO:0009279">
    <property type="term" value="C:cell outer membrane"/>
    <property type="evidence" value="ECO:0007669"/>
    <property type="project" value="TreeGrafter"/>
</dbReference>
<dbReference type="Pfam" id="PF13620">
    <property type="entry name" value="CarboxypepD_reg"/>
    <property type="match status" value="1"/>
</dbReference>
<dbReference type="Gene3D" id="2.60.40.1120">
    <property type="entry name" value="Carboxypeptidase-like, regulatory domain"/>
    <property type="match status" value="1"/>
</dbReference>
<sequence>AVCFAQETTGGLQGRVVGGAGDPVPFADVVVSSPDLQGSREATSKSDGRFLILELPVGVYSLTISHASHHDLTYEDVLVQLGRMTSLADIELTPKIHQMPDMVVYATPPLIDPTSTYIGANLGAAVYTALPIERDYRSVTVLLPHVNESFLGDGIGTAGGTGLENKYFIDGIDVTEPIEGGPGTNLPYNFIREVQVKTGAYEAEYRSSLGGVVNVVTHSGGDEIHGQGFGFFINNQFTRGARKGAFEPNTGDFAHYDAGFSIG</sequence>
<name>X0V881_9ZZZZ</name>
<dbReference type="SUPFAM" id="SSF49452">
    <property type="entry name" value="Starch-binding domain-like"/>
    <property type="match status" value="1"/>
</dbReference>